<accession>Q8RZ57</accession>
<dbReference type="Proteomes" id="UP000817658">
    <property type="component" value="Chromosome 1"/>
</dbReference>
<gene>
    <name evidence="1" type="primary">OJ1159_D09.15</name>
</gene>
<dbReference type="EMBL" id="AP003792">
    <property type="protein sequence ID" value="BAB89194.1"/>
    <property type="molecule type" value="Genomic_DNA"/>
</dbReference>
<proteinExistence type="predicted"/>
<sequence>MNGRLAPLAARRFRHRSCLSNPPPQLNLMPHYHSCNDVVGASGGVGMEWEGRGGEGGESGGLEEGVKVHVVE</sequence>
<name>Q8RZ57_ORYSJ</name>
<protein>
    <submittedName>
        <fullName evidence="1">Uncharacterized protein</fullName>
    </submittedName>
</protein>
<reference evidence="1" key="1">
    <citation type="journal article" date="2002" name="Nature">
        <title>The genome sequence and structure of rice chromosome 1.</title>
        <authorList>
            <person name="Sasaki T."/>
            <person name="Matsumoto T."/>
            <person name="Yamamoto K."/>
            <person name="Sakata K."/>
            <person name="Baba T."/>
            <person name="Katayose Y."/>
            <person name="Wu J."/>
            <person name="Niimura Y."/>
            <person name="Cheng Z."/>
            <person name="Nagamura Y."/>
            <person name="Antonio B.A."/>
            <person name="Kanamori H."/>
            <person name="Hosokawa S."/>
            <person name="Masukawa M."/>
            <person name="Arikawa K."/>
            <person name="Chiden Y."/>
            <person name="Hayashi M."/>
            <person name="Okamoto M."/>
            <person name="Ando T."/>
            <person name="Aoki H."/>
            <person name="Arita K."/>
            <person name="Hamada M."/>
            <person name="Harada C."/>
            <person name="Hijishita S."/>
            <person name="Honda M."/>
            <person name="Ichikawa Y."/>
            <person name="Idonuma A."/>
            <person name="Iijima M."/>
            <person name="Ikeda M."/>
            <person name="Ikeno M."/>
            <person name="Itoh S."/>
            <person name="Itoh T."/>
            <person name="Itoh Y."/>
            <person name="Itoh Y."/>
            <person name="Iwabuchi A."/>
            <person name="Kamiya K."/>
            <person name="Karasawa W."/>
            <person name="Katagiri S."/>
            <person name="Kikuta A."/>
            <person name="Kobayashi N."/>
            <person name="Kono I."/>
            <person name="Machita K."/>
            <person name="Maehara T."/>
            <person name="Mizuno H."/>
            <person name="Mizubayashi T."/>
            <person name="Mukai Y."/>
            <person name="Nagasaki H."/>
            <person name="Nakashima M."/>
            <person name="Nakama Y."/>
            <person name="Nakamichi Y."/>
            <person name="Nakamura M."/>
            <person name="Namiki N."/>
            <person name="Negishi M."/>
            <person name="Ohta I."/>
            <person name="Ono N."/>
            <person name="Saji S."/>
            <person name="Sakai K."/>
            <person name="Shibata M."/>
            <person name="Shimokawa T."/>
            <person name="Shomura A."/>
            <person name="Song J."/>
            <person name="Takazaki Y."/>
            <person name="Terasawa K."/>
            <person name="Tsuji K."/>
            <person name="Waki K."/>
            <person name="Yamagata H."/>
            <person name="Yamane H."/>
            <person name="Yoshiki S."/>
            <person name="Yoshihara R."/>
            <person name="Yukawa K."/>
            <person name="Zhong H."/>
            <person name="Iwama H."/>
            <person name="Endo T."/>
            <person name="Ito H."/>
            <person name="Hahn J.H."/>
            <person name="Kim H.I."/>
            <person name="Eun M.Y."/>
            <person name="Yano M."/>
            <person name="Jiang J."/>
            <person name="Gojobori T."/>
        </authorList>
    </citation>
    <scope>NUCLEOTIDE SEQUENCE [LARGE SCALE GENOMIC DNA]</scope>
</reference>
<organism evidence="1">
    <name type="scientific">Oryza sativa subsp. japonica</name>
    <name type="common">Rice</name>
    <dbReference type="NCBI Taxonomy" id="39947"/>
    <lineage>
        <taxon>Eukaryota</taxon>
        <taxon>Viridiplantae</taxon>
        <taxon>Streptophyta</taxon>
        <taxon>Embryophyta</taxon>
        <taxon>Tracheophyta</taxon>
        <taxon>Spermatophyta</taxon>
        <taxon>Magnoliopsida</taxon>
        <taxon>Liliopsida</taxon>
        <taxon>Poales</taxon>
        <taxon>Poaceae</taxon>
        <taxon>BOP clade</taxon>
        <taxon>Oryzoideae</taxon>
        <taxon>Oryzeae</taxon>
        <taxon>Oryzinae</taxon>
        <taxon>Oryza</taxon>
        <taxon>Oryza sativa</taxon>
    </lineage>
</organism>
<evidence type="ECO:0000313" key="1">
    <source>
        <dbReference type="EMBL" id="BAB89194.1"/>
    </source>
</evidence>
<dbReference type="AlphaFoldDB" id="Q8RZ57"/>